<comment type="caution">
    <text evidence="1">The sequence shown here is derived from an EMBL/GenBank/DDBJ whole genome shotgun (WGS) entry which is preliminary data.</text>
</comment>
<evidence type="ECO:0000313" key="2">
    <source>
        <dbReference type="Proteomes" id="UP001345963"/>
    </source>
</evidence>
<evidence type="ECO:0000313" key="1">
    <source>
        <dbReference type="EMBL" id="MED6232290.1"/>
    </source>
</evidence>
<organism evidence="1 2">
    <name type="scientific">Ataeniobius toweri</name>
    <dbReference type="NCBI Taxonomy" id="208326"/>
    <lineage>
        <taxon>Eukaryota</taxon>
        <taxon>Metazoa</taxon>
        <taxon>Chordata</taxon>
        <taxon>Craniata</taxon>
        <taxon>Vertebrata</taxon>
        <taxon>Euteleostomi</taxon>
        <taxon>Actinopterygii</taxon>
        <taxon>Neopterygii</taxon>
        <taxon>Teleostei</taxon>
        <taxon>Neoteleostei</taxon>
        <taxon>Acanthomorphata</taxon>
        <taxon>Ovalentaria</taxon>
        <taxon>Atherinomorphae</taxon>
        <taxon>Cyprinodontiformes</taxon>
        <taxon>Goodeidae</taxon>
        <taxon>Ataeniobius</taxon>
    </lineage>
</organism>
<dbReference type="EMBL" id="JAHUTI010000639">
    <property type="protein sequence ID" value="MED6232290.1"/>
    <property type="molecule type" value="Genomic_DNA"/>
</dbReference>
<gene>
    <name evidence="1" type="ORF">ATANTOWER_026725</name>
</gene>
<dbReference type="Proteomes" id="UP001345963">
    <property type="component" value="Unassembled WGS sequence"/>
</dbReference>
<keyword evidence="2" id="KW-1185">Reference proteome</keyword>
<proteinExistence type="predicted"/>
<reference evidence="1 2" key="1">
    <citation type="submission" date="2021-07" db="EMBL/GenBank/DDBJ databases">
        <authorList>
            <person name="Palmer J.M."/>
        </authorList>
    </citation>
    <scope>NUCLEOTIDE SEQUENCE [LARGE SCALE GENOMIC DNA]</scope>
    <source>
        <strain evidence="1 2">AT_MEX2019</strain>
        <tissue evidence="1">Muscle</tissue>
    </source>
</reference>
<sequence length="129" mass="15242">MSLNGKHMEGHYTRLIGGLPHPWHQQINELHNSTRCHHRMAVREHAHTFLTLRLSSTHSYRKHASTHSIHQHTFMFLTKCSIITTPHVNESRYIWFTGIKVYYIATNIHQPIKIIEFKGSKDFHGHWCI</sequence>
<name>A0ABU7A4D1_9TELE</name>
<protein>
    <submittedName>
        <fullName evidence="1">Uncharacterized protein</fullName>
    </submittedName>
</protein>
<accession>A0ABU7A4D1</accession>